<keyword evidence="5 7" id="KW-0443">Lipid metabolism</keyword>
<dbReference type="InterPro" id="IPR036736">
    <property type="entry name" value="ACP-like_sf"/>
</dbReference>
<keyword evidence="1 7" id="KW-0596">Phosphopantetheine</keyword>
<keyword evidence="4 7" id="KW-0276">Fatty acid metabolism</keyword>
<dbReference type="HOGENOM" id="CLU_108696_5_2_14"/>
<comment type="subcellular location">
    <subcellularLocation>
        <location evidence="7">Cytoplasm</location>
    </subcellularLocation>
</comment>
<gene>
    <name evidence="7 11" type="primary">acpP</name>
    <name evidence="11" type="ORF">BN85403950</name>
</gene>
<comment type="PTM">
    <text evidence="9">4'-phosphopantetheine is transferred from CoA to a specific serine of apo-ACP by acpS.</text>
</comment>
<feature type="modified residue" description="O-(pantetheine 4'-phosphoryl)serine" evidence="7">
    <location>
        <position position="36"/>
    </location>
</feature>
<dbReference type="InterPro" id="IPR003231">
    <property type="entry name" value="ACP"/>
</dbReference>
<dbReference type="GO" id="GO:0009245">
    <property type="term" value="P:lipid A biosynthetic process"/>
    <property type="evidence" value="ECO:0007669"/>
    <property type="project" value="TreeGrafter"/>
</dbReference>
<evidence type="ECO:0000256" key="9">
    <source>
        <dbReference type="RuleBase" id="RU003545"/>
    </source>
</evidence>
<keyword evidence="12" id="KW-1185">Reference proteome</keyword>
<evidence type="ECO:0000256" key="3">
    <source>
        <dbReference type="ARBA" id="ARBA00022553"/>
    </source>
</evidence>
<evidence type="ECO:0000256" key="8">
    <source>
        <dbReference type="NCBIfam" id="TIGR00517"/>
    </source>
</evidence>
<evidence type="ECO:0000256" key="6">
    <source>
        <dbReference type="ARBA" id="ARBA00023160"/>
    </source>
</evidence>
<dbReference type="KEGG" id="apal:BN85403950"/>
<dbReference type="GO" id="GO:0000035">
    <property type="term" value="F:acyl binding"/>
    <property type="evidence" value="ECO:0007669"/>
    <property type="project" value="TreeGrafter"/>
</dbReference>
<dbReference type="PANTHER" id="PTHR20863:SF76">
    <property type="entry name" value="CARRIER DOMAIN-CONTAINING PROTEIN"/>
    <property type="match status" value="1"/>
</dbReference>
<dbReference type="UniPathway" id="UPA00094"/>
<name>U4KK91_ALTPJ</name>
<dbReference type="Pfam" id="PF00550">
    <property type="entry name" value="PP-binding"/>
    <property type="match status" value="1"/>
</dbReference>
<evidence type="ECO:0000256" key="1">
    <source>
        <dbReference type="ARBA" id="ARBA00022450"/>
    </source>
</evidence>
<dbReference type="GO" id="GO:0016020">
    <property type="term" value="C:membrane"/>
    <property type="evidence" value="ECO:0007669"/>
    <property type="project" value="GOC"/>
</dbReference>
<dbReference type="NCBIfam" id="NF002148">
    <property type="entry name" value="PRK00982.1-2"/>
    <property type="match status" value="1"/>
</dbReference>
<keyword evidence="7" id="KW-0963">Cytoplasm</keyword>
<proteinExistence type="inferred from homology"/>
<dbReference type="Proteomes" id="UP000032740">
    <property type="component" value="Chromosome"/>
</dbReference>
<evidence type="ECO:0000256" key="5">
    <source>
        <dbReference type="ARBA" id="ARBA00023098"/>
    </source>
</evidence>
<dbReference type="AlphaFoldDB" id="U4KK91"/>
<keyword evidence="3 7" id="KW-0597">Phosphoprotein</keyword>
<dbReference type="OrthoDB" id="9804551at2"/>
<dbReference type="SUPFAM" id="SSF47336">
    <property type="entry name" value="ACP-like"/>
    <property type="match status" value="1"/>
</dbReference>
<dbReference type="EMBL" id="FO681347">
    <property type="protein sequence ID" value="CCV63972.1"/>
    <property type="molecule type" value="Genomic_DNA"/>
</dbReference>
<evidence type="ECO:0000259" key="10">
    <source>
        <dbReference type="PROSITE" id="PS50075"/>
    </source>
</evidence>
<comment type="PTM">
    <text evidence="7">4'-phosphopantetheine is transferred from CoA to a specific serine of apo-ACP by AcpS. This modification is essential for activity because fatty acids are bound in thioester linkage to the sulfhydryl of the prosthetic group.</text>
</comment>
<evidence type="ECO:0000256" key="4">
    <source>
        <dbReference type="ARBA" id="ARBA00022832"/>
    </source>
</evidence>
<dbReference type="PROSITE" id="PS00012">
    <property type="entry name" value="PHOSPHOPANTETHEINE"/>
    <property type="match status" value="1"/>
</dbReference>
<evidence type="ECO:0000256" key="7">
    <source>
        <dbReference type="HAMAP-Rule" id="MF_01217"/>
    </source>
</evidence>
<dbReference type="NCBIfam" id="NF002150">
    <property type="entry name" value="PRK00982.1-4"/>
    <property type="match status" value="1"/>
</dbReference>
<dbReference type="RefSeq" id="WP_026656862.1">
    <property type="nucleotide sequence ID" value="NC_022538.1"/>
</dbReference>
<comment type="function">
    <text evidence="7 9">Carrier of the growing fatty acid chain in fatty acid biosynthesis.</text>
</comment>
<evidence type="ECO:0000313" key="11">
    <source>
        <dbReference type="EMBL" id="CCV63972.1"/>
    </source>
</evidence>
<comment type="similarity">
    <text evidence="7">Belongs to the acyl carrier protein (ACP) family.</text>
</comment>
<protein>
    <recommendedName>
        <fullName evidence="7 8">Acyl carrier protein</fullName>
        <shortName evidence="7">ACP</shortName>
    </recommendedName>
</protein>
<accession>U4KK91</accession>
<evidence type="ECO:0000256" key="2">
    <source>
        <dbReference type="ARBA" id="ARBA00022516"/>
    </source>
</evidence>
<evidence type="ECO:0000313" key="12">
    <source>
        <dbReference type="Proteomes" id="UP000032740"/>
    </source>
</evidence>
<organism evidence="11 12">
    <name type="scientific">Alteracholeplasma palmae (strain ATCC 49389 / J233)</name>
    <name type="common">Acholeplasma palmae</name>
    <dbReference type="NCBI Taxonomy" id="1318466"/>
    <lineage>
        <taxon>Bacteria</taxon>
        <taxon>Bacillati</taxon>
        <taxon>Mycoplasmatota</taxon>
        <taxon>Mollicutes</taxon>
        <taxon>Acholeplasmatales</taxon>
        <taxon>Acholeplasmataceae</taxon>
        <taxon>Acholeplasma</taxon>
    </lineage>
</organism>
<dbReference type="InterPro" id="IPR009081">
    <property type="entry name" value="PP-bd_ACP"/>
</dbReference>
<keyword evidence="6 7" id="KW-0275">Fatty acid biosynthesis</keyword>
<dbReference type="HAMAP" id="MF_01217">
    <property type="entry name" value="Acyl_carrier"/>
    <property type="match status" value="1"/>
</dbReference>
<dbReference type="InterPro" id="IPR006162">
    <property type="entry name" value="Ppantetheine_attach_site"/>
</dbReference>
<keyword evidence="2 7" id="KW-0444">Lipid biosynthesis</keyword>
<dbReference type="GO" id="GO:0005829">
    <property type="term" value="C:cytosol"/>
    <property type="evidence" value="ECO:0007669"/>
    <property type="project" value="TreeGrafter"/>
</dbReference>
<dbReference type="Gene3D" id="1.10.1200.10">
    <property type="entry name" value="ACP-like"/>
    <property type="match status" value="1"/>
</dbReference>
<dbReference type="PROSITE" id="PS50075">
    <property type="entry name" value="CARRIER"/>
    <property type="match status" value="1"/>
</dbReference>
<dbReference type="NCBIfam" id="TIGR00517">
    <property type="entry name" value="acyl_carrier"/>
    <property type="match status" value="1"/>
</dbReference>
<dbReference type="GO" id="GO:0000036">
    <property type="term" value="F:acyl carrier activity"/>
    <property type="evidence" value="ECO:0007669"/>
    <property type="project" value="UniProtKB-UniRule"/>
</dbReference>
<sequence length="76" mass="8410">MPVFNKIKELIVNELSVDESKVALESRLVEDLGADSIDAVELVMNVEEAFNVEISDEALQNLKTVGDLVSFIETSR</sequence>
<dbReference type="STRING" id="1318466.BN85403950"/>
<dbReference type="PANTHER" id="PTHR20863">
    <property type="entry name" value="ACYL CARRIER PROTEIN"/>
    <property type="match status" value="1"/>
</dbReference>
<feature type="domain" description="Carrier" evidence="10">
    <location>
        <begin position="1"/>
        <end position="76"/>
    </location>
</feature>
<reference evidence="11 12" key="1">
    <citation type="journal article" date="2013" name="J. Mol. Microbiol. Biotechnol.">
        <title>Analysis of the Complete Genomes of Acholeplasma brassicae , A. palmae and A. laidlawii and Their Comparison to the Obligate Parasites from ' Candidatus Phytoplasma'.</title>
        <authorList>
            <person name="Kube M."/>
            <person name="Siewert C."/>
            <person name="Migdoll A.M."/>
            <person name="Duduk B."/>
            <person name="Holz S."/>
            <person name="Rabus R."/>
            <person name="Seemuller E."/>
            <person name="Mitrovic J."/>
            <person name="Muller I."/>
            <person name="Buttner C."/>
            <person name="Reinhardt R."/>
        </authorList>
    </citation>
    <scope>NUCLEOTIDE SEQUENCE [LARGE SCALE GENOMIC DNA]</scope>
    <source>
        <strain evidence="11 12">J233</strain>
    </source>
</reference>
<comment type="pathway">
    <text evidence="7 9">Lipid metabolism; fatty acid biosynthesis.</text>
</comment>